<accession>L1JTD4</accession>
<dbReference type="HOGENOM" id="CLU_2517345_0_0_1"/>
<reference evidence="2" key="3">
    <citation type="submission" date="2015-06" db="UniProtKB">
        <authorList>
            <consortium name="EnsemblProtists"/>
        </authorList>
    </citation>
    <scope>IDENTIFICATION</scope>
</reference>
<keyword evidence="3" id="KW-1185">Reference proteome</keyword>
<dbReference type="EMBL" id="JH992975">
    <property type="protein sequence ID" value="EKX51584.1"/>
    <property type="molecule type" value="Genomic_DNA"/>
</dbReference>
<reference evidence="1 3" key="1">
    <citation type="journal article" date="2012" name="Nature">
        <title>Algal genomes reveal evolutionary mosaicism and the fate of nucleomorphs.</title>
        <authorList>
            <consortium name="DOE Joint Genome Institute"/>
            <person name="Curtis B.A."/>
            <person name="Tanifuji G."/>
            <person name="Burki F."/>
            <person name="Gruber A."/>
            <person name="Irimia M."/>
            <person name="Maruyama S."/>
            <person name="Arias M.C."/>
            <person name="Ball S.G."/>
            <person name="Gile G.H."/>
            <person name="Hirakawa Y."/>
            <person name="Hopkins J.F."/>
            <person name="Kuo A."/>
            <person name="Rensing S.A."/>
            <person name="Schmutz J."/>
            <person name="Symeonidi A."/>
            <person name="Elias M."/>
            <person name="Eveleigh R.J."/>
            <person name="Herman E.K."/>
            <person name="Klute M.J."/>
            <person name="Nakayama T."/>
            <person name="Obornik M."/>
            <person name="Reyes-Prieto A."/>
            <person name="Armbrust E.V."/>
            <person name="Aves S.J."/>
            <person name="Beiko R.G."/>
            <person name="Coutinho P."/>
            <person name="Dacks J.B."/>
            <person name="Durnford D.G."/>
            <person name="Fast N.M."/>
            <person name="Green B.R."/>
            <person name="Grisdale C.J."/>
            <person name="Hempel F."/>
            <person name="Henrissat B."/>
            <person name="Hoppner M.P."/>
            <person name="Ishida K."/>
            <person name="Kim E."/>
            <person name="Koreny L."/>
            <person name="Kroth P.G."/>
            <person name="Liu Y."/>
            <person name="Malik S.B."/>
            <person name="Maier U.G."/>
            <person name="McRose D."/>
            <person name="Mock T."/>
            <person name="Neilson J.A."/>
            <person name="Onodera N.T."/>
            <person name="Poole A.M."/>
            <person name="Pritham E.J."/>
            <person name="Richards T.A."/>
            <person name="Rocap G."/>
            <person name="Roy S.W."/>
            <person name="Sarai C."/>
            <person name="Schaack S."/>
            <person name="Shirato S."/>
            <person name="Slamovits C.H."/>
            <person name="Spencer D.F."/>
            <person name="Suzuki S."/>
            <person name="Worden A.Z."/>
            <person name="Zauner S."/>
            <person name="Barry K."/>
            <person name="Bell C."/>
            <person name="Bharti A.K."/>
            <person name="Crow J.A."/>
            <person name="Grimwood J."/>
            <person name="Kramer R."/>
            <person name="Lindquist E."/>
            <person name="Lucas S."/>
            <person name="Salamov A."/>
            <person name="McFadden G.I."/>
            <person name="Lane C.E."/>
            <person name="Keeling P.J."/>
            <person name="Gray M.W."/>
            <person name="Grigoriev I.V."/>
            <person name="Archibald J.M."/>
        </authorList>
    </citation>
    <scope>NUCLEOTIDE SEQUENCE</scope>
    <source>
        <strain evidence="1 3">CCMP2712</strain>
    </source>
</reference>
<dbReference type="KEGG" id="gtt:GUITHDRAFT_102845"/>
<sequence>MISVSLSEISPLPRPNKPKAFRLNHAQKQYLSSLKTVSDAPKKRKVTQELVLDNILQAREKAASKKQSDVPTTRQVIFIADIRFD</sequence>
<dbReference type="GeneID" id="17308268"/>
<name>L1JTD4_GUITC</name>
<dbReference type="AlphaFoldDB" id="L1JTD4"/>
<evidence type="ECO:0000313" key="1">
    <source>
        <dbReference type="EMBL" id="EKX51584.1"/>
    </source>
</evidence>
<protein>
    <submittedName>
        <fullName evidence="1 2">Uncharacterized protein</fullName>
    </submittedName>
</protein>
<gene>
    <name evidence="1" type="ORF">GUITHDRAFT_102845</name>
</gene>
<proteinExistence type="predicted"/>
<dbReference type="EnsemblProtists" id="EKX51584">
    <property type="protein sequence ID" value="EKX51584"/>
    <property type="gene ID" value="GUITHDRAFT_102845"/>
</dbReference>
<organism evidence="1">
    <name type="scientific">Guillardia theta (strain CCMP2712)</name>
    <name type="common">Cryptophyte</name>
    <dbReference type="NCBI Taxonomy" id="905079"/>
    <lineage>
        <taxon>Eukaryota</taxon>
        <taxon>Cryptophyceae</taxon>
        <taxon>Pyrenomonadales</taxon>
        <taxon>Geminigeraceae</taxon>
        <taxon>Guillardia</taxon>
    </lineage>
</organism>
<reference evidence="3" key="2">
    <citation type="submission" date="2012-11" db="EMBL/GenBank/DDBJ databases">
        <authorList>
            <person name="Kuo A."/>
            <person name="Curtis B.A."/>
            <person name="Tanifuji G."/>
            <person name="Burki F."/>
            <person name="Gruber A."/>
            <person name="Irimia M."/>
            <person name="Maruyama S."/>
            <person name="Arias M.C."/>
            <person name="Ball S.G."/>
            <person name="Gile G.H."/>
            <person name="Hirakawa Y."/>
            <person name="Hopkins J.F."/>
            <person name="Rensing S.A."/>
            <person name="Schmutz J."/>
            <person name="Symeonidi A."/>
            <person name="Elias M."/>
            <person name="Eveleigh R.J."/>
            <person name="Herman E.K."/>
            <person name="Klute M.J."/>
            <person name="Nakayama T."/>
            <person name="Obornik M."/>
            <person name="Reyes-Prieto A."/>
            <person name="Armbrust E.V."/>
            <person name="Aves S.J."/>
            <person name="Beiko R.G."/>
            <person name="Coutinho P."/>
            <person name="Dacks J.B."/>
            <person name="Durnford D.G."/>
            <person name="Fast N.M."/>
            <person name="Green B.R."/>
            <person name="Grisdale C."/>
            <person name="Hempe F."/>
            <person name="Henrissat B."/>
            <person name="Hoppner M.P."/>
            <person name="Ishida K.-I."/>
            <person name="Kim E."/>
            <person name="Koreny L."/>
            <person name="Kroth P.G."/>
            <person name="Liu Y."/>
            <person name="Malik S.-B."/>
            <person name="Maier U.G."/>
            <person name="McRose D."/>
            <person name="Mock T."/>
            <person name="Neilson J.A."/>
            <person name="Onodera N.T."/>
            <person name="Poole A.M."/>
            <person name="Pritham E.J."/>
            <person name="Richards T.A."/>
            <person name="Rocap G."/>
            <person name="Roy S.W."/>
            <person name="Sarai C."/>
            <person name="Schaack S."/>
            <person name="Shirato S."/>
            <person name="Slamovits C.H."/>
            <person name="Spencer D.F."/>
            <person name="Suzuki S."/>
            <person name="Worden A.Z."/>
            <person name="Zauner S."/>
            <person name="Barry K."/>
            <person name="Bell C."/>
            <person name="Bharti A.K."/>
            <person name="Crow J.A."/>
            <person name="Grimwood J."/>
            <person name="Kramer R."/>
            <person name="Lindquist E."/>
            <person name="Lucas S."/>
            <person name="Salamov A."/>
            <person name="McFadden G.I."/>
            <person name="Lane C.E."/>
            <person name="Keeling P.J."/>
            <person name="Gray M.W."/>
            <person name="Grigoriev I.V."/>
            <person name="Archibald J.M."/>
        </authorList>
    </citation>
    <scope>NUCLEOTIDE SEQUENCE</scope>
    <source>
        <strain evidence="3">CCMP2712</strain>
    </source>
</reference>
<dbReference type="PaxDb" id="55529-EKX51584"/>
<evidence type="ECO:0000313" key="2">
    <source>
        <dbReference type="EnsemblProtists" id="EKX51584"/>
    </source>
</evidence>
<dbReference type="Proteomes" id="UP000011087">
    <property type="component" value="Unassembled WGS sequence"/>
</dbReference>
<dbReference type="RefSeq" id="XP_005838564.1">
    <property type="nucleotide sequence ID" value="XM_005838507.1"/>
</dbReference>
<evidence type="ECO:0000313" key="3">
    <source>
        <dbReference type="Proteomes" id="UP000011087"/>
    </source>
</evidence>